<dbReference type="AlphaFoldDB" id="A0A6P1YKD8"/>
<sequence>MSHARLAPRMSGAGSSPTAEISNKVRALTAQGHAVVNLGEGELDFPTPPAICAAGIAAIEDGDTKYTAVSGTAALKAAIRSKFARENALIYADDEVIAGAGAKQLIFNAFLATLAPGDEVIVPAPYWVSYPDMVRLAEGTPVIVACTPEQGWKLTPDALAAAITARTRWVVLNSPNNPTGAVYSPAEMKALTDVLLAHPDVLVMADDIYEHVRFDCAFATPAAIAPELRARTLTVNGLSKGYSMTGWRIGYAGGPAWLISAMQVLQSQSTSNPSTISQRAAIAALEGGLGFMAGWLDTLRARRAIVLEALGRIDGLSSDVPEGAFYVFADCRAMIGARAPDGRVIASDLDFATYLLDAAHVGVVHGSAFGTPGYIRIAYAVDTDTLRAACGRIEQACHALSRKAAA</sequence>
<dbReference type="GO" id="GO:0030170">
    <property type="term" value="F:pyridoxal phosphate binding"/>
    <property type="evidence" value="ECO:0007669"/>
    <property type="project" value="InterPro"/>
</dbReference>
<accession>A0A6P1YKD8</accession>
<evidence type="ECO:0000313" key="11">
    <source>
        <dbReference type="Proteomes" id="UP000464751"/>
    </source>
</evidence>
<proteinExistence type="inferred from homology"/>
<reference evidence="10 11" key="1">
    <citation type="submission" date="2020-02" db="EMBL/GenBank/DDBJ databases">
        <authorList>
            <person name="Li G."/>
        </authorList>
    </citation>
    <scope>NUCLEOTIDE SEQUENCE [LARGE SCALE GENOMIC DNA]</scope>
    <source>
        <strain evidence="10 11">DSM 102029</strain>
    </source>
</reference>
<protein>
    <recommendedName>
        <fullName evidence="8">Aminotransferase</fullName>
        <ecNumber evidence="8">2.6.1.-</ecNumber>
    </recommendedName>
</protein>
<organism evidence="10 11">
    <name type="scientific">Ancylobacter pratisalsi</name>
    <dbReference type="NCBI Taxonomy" id="1745854"/>
    <lineage>
        <taxon>Bacteria</taxon>
        <taxon>Pseudomonadati</taxon>
        <taxon>Pseudomonadota</taxon>
        <taxon>Alphaproteobacteria</taxon>
        <taxon>Hyphomicrobiales</taxon>
        <taxon>Xanthobacteraceae</taxon>
        <taxon>Ancylobacter</taxon>
    </lineage>
</organism>
<dbReference type="InterPro" id="IPR050596">
    <property type="entry name" value="AspAT/PAT-like"/>
</dbReference>
<evidence type="ECO:0000256" key="4">
    <source>
        <dbReference type="ARBA" id="ARBA00022576"/>
    </source>
</evidence>
<dbReference type="GO" id="GO:0006520">
    <property type="term" value="P:amino acid metabolic process"/>
    <property type="evidence" value="ECO:0007669"/>
    <property type="project" value="InterPro"/>
</dbReference>
<comment type="subunit">
    <text evidence="3">Homodimer.</text>
</comment>
<dbReference type="InterPro" id="IPR004838">
    <property type="entry name" value="NHTrfase_class1_PyrdxlP-BS"/>
</dbReference>
<dbReference type="InterPro" id="IPR004839">
    <property type="entry name" value="Aminotransferase_I/II_large"/>
</dbReference>
<comment type="similarity">
    <text evidence="2 8">Belongs to the class-I pyridoxal-phosphate-dependent aminotransferase family.</text>
</comment>
<keyword evidence="5 8" id="KW-0808">Transferase</keyword>
<dbReference type="InterPro" id="IPR015424">
    <property type="entry name" value="PyrdxlP-dep_Trfase"/>
</dbReference>
<evidence type="ECO:0000259" key="9">
    <source>
        <dbReference type="Pfam" id="PF00155"/>
    </source>
</evidence>
<dbReference type="EC" id="2.6.1.-" evidence="8"/>
<evidence type="ECO:0000256" key="7">
    <source>
        <dbReference type="ARBA" id="ARBA00049185"/>
    </source>
</evidence>
<evidence type="ECO:0000256" key="8">
    <source>
        <dbReference type="RuleBase" id="RU000481"/>
    </source>
</evidence>
<evidence type="ECO:0000256" key="1">
    <source>
        <dbReference type="ARBA" id="ARBA00001933"/>
    </source>
</evidence>
<evidence type="ECO:0000256" key="5">
    <source>
        <dbReference type="ARBA" id="ARBA00022679"/>
    </source>
</evidence>
<evidence type="ECO:0000256" key="3">
    <source>
        <dbReference type="ARBA" id="ARBA00011738"/>
    </source>
</evidence>
<dbReference type="Gene3D" id="3.40.640.10">
    <property type="entry name" value="Type I PLP-dependent aspartate aminotransferase-like (Major domain)"/>
    <property type="match status" value="1"/>
</dbReference>
<dbReference type="InterPro" id="IPR015422">
    <property type="entry name" value="PyrdxlP-dep_Trfase_small"/>
</dbReference>
<gene>
    <name evidence="10" type="ORF">G3A50_07600</name>
</gene>
<dbReference type="CDD" id="cd00609">
    <property type="entry name" value="AAT_like"/>
    <property type="match status" value="1"/>
</dbReference>
<dbReference type="Gene3D" id="3.90.1150.10">
    <property type="entry name" value="Aspartate Aminotransferase, domain 1"/>
    <property type="match status" value="1"/>
</dbReference>
<dbReference type="SUPFAM" id="SSF53383">
    <property type="entry name" value="PLP-dependent transferases"/>
    <property type="match status" value="1"/>
</dbReference>
<keyword evidence="4 8" id="KW-0032">Aminotransferase</keyword>
<evidence type="ECO:0000256" key="2">
    <source>
        <dbReference type="ARBA" id="ARBA00007441"/>
    </source>
</evidence>
<dbReference type="PANTHER" id="PTHR46383:SF1">
    <property type="entry name" value="ASPARTATE AMINOTRANSFERASE"/>
    <property type="match status" value="1"/>
</dbReference>
<dbReference type="PROSITE" id="PS00105">
    <property type="entry name" value="AA_TRANSFER_CLASS_1"/>
    <property type="match status" value="1"/>
</dbReference>
<dbReference type="KEGG" id="apra:G3A50_07600"/>
<dbReference type="GO" id="GO:0004069">
    <property type="term" value="F:L-aspartate:2-oxoglutarate aminotransferase activity"/>
    <property type="evidence" value="ECO:0007669"/>
    <property type="project" value="UniProtKB-EC"/>
</dbReference>
<dbReference type="RefSeq" id="WP_163074680.1">
    <property type="nucleotide sequence ID" value="NZ_CP048630.1"/>
</dbReference>
<comment type="catalytic activity">
    <reaction evidence="7">
        <text>L-aspartate + 2-oxoglutarate = oxaloacetate + L-glutamate</text>
        <dbReference type="Rhea" id="RHEA:21824"/>
        <dbReference type="ChEBI" id="CHEBI:16452"/>
        <dbReference type="ChEBI" id="CHEBI:16810"/>
        <dbReference type="ChEBI" id="CHEBI:29985"/>
        <dbReference type="ChEBI" id="CHEBI:29991"/>
        <dbReference type="EC" id="2.6.1.1"/>
    </reaction>
</comment>
<keyword evidence="11" id="KW-1185">Reference proteome</keyword>
<dbReference type="PANTHER" id="PTHR46383">
    <property type="entry name" value="ASPARTATE AMINOTRANSFERASE"/>
    <property type="match status" value="1"/>
</dbReference>
<dbReference type="FunFam" id="3.40.640.10:FF:000033">
    <property type="entry name" value="Aspartate aminotransferase"/>
    <property type="match status" value="1"/>
</dbReference>
<dbReference type="Proteomes" id="UP000464751">
    <property type="component" value="Chromosome"/>
</dbReference>
<dbReference type="Pfam" id="PF00155">
    <property type="entry name" value="Aminotran_1_2"/>
    <property type="match status" value="1"/>
</dbReference>
<dbReference type="EMBL" id="CP048630">
    <property type="protein sequence ID" value="QIB33585.1"/>
    <property type="molecule type" value="Genomic_DNA"/>
</dbReference>
<name>A0A6P1YKD8_9HYPH</name>
<comment type="cofactor">
    <cofactor evidence="1 8">
        <name>pyridoxal 5'-phosphate</name>
        <dbReference type="ChEBI" id="CHEBI:597326"/>
    </cofactor>
</comment>
<feature type="domain" description="Aminotransferase class I/classII large" evidence="9">
    <location>
        <begin position="35"/>
        <end position="393"/>
    </location>
</feature>
<dbReference type="InterPro" id="IPR015421">
    <property type="entry name" value="PyrdxlP-dep_Trfase_major"/>
</dbReference>
<evidence type="ECO:0000256" key="6">
    <source>
        <dbReference type="ARBA" id="ARBA00022898"/>
    </source>
</evidence>
<keyword evidence="6" id="KW-0663">Pyridoxal phosphate</keyword>
<evidence type="ECO:0000313" key="10">
    <source>
        <dbReference type="EMBL" id="QIB33585.1"/>
    </source>
</evidence>